<evidence type="ECO:0000313" key="1">
    <source>
        <dbReference type="EMBL" id="KAK0633956.1"/>
    </source>
</evidence>
<protein>
    <recommendedName>
        <fullName evidence="3">C2H2-type domain-containing protein</fullName>
    </recommendedName>
</protein>
<dbReference type="Gene3D" id="3.30.160.60">
    <property type="entry name" value="Classic Zinc Finger"/>
    <property type="match status" value="1"/>
</dbReference>
<comment type="caution">
    <text evidence="1">The sequence shown here is derived from an EMBL/GenBank/DDBJ whole genome shotgun (WGS) entry which is preliminary data.</text>
</comment>
<evidence type="ECO:0008006" key="3">
    <source>
        <dbReference type="Google" id="ProtNLM"/>
    </source>
</evidence>
<dbReference type="AlphaFoldDB" id="A0AA39XHY4"/>
<accession>A0AA39XHY4</accession>
<dbReference type="Proteomes" id="UP001175000">
    <property type="component" value="Unassembled WGS sequence"/>
</dbReference>
<dbReference type="EMBL" id="JAULSU010000001">
    <property type="protein sequence ID" value="KAK0633956.1"/>
    <property type="molecule type" value="Genomic_DNA"/>
</dbReference>
<sequence>MTNFFFTDPRLRPRVRNFYRDFQHRNPARPTGTCGRLDGSTRTCRCGKHYSRADALNRHLSNVKFKCTYQNCNAGSGNGFRRRDHLRQHLEVFHKLTKAEVDQLLATPDAFRV</sequence>
<reference evidence="1" key="1">
    <citation type="submission" date="2023-06" db="EMBL/GenBank/DDBJ databases">
        <title>Genome-scale phylogeny and comparative genomics of the fungal order Sordariales.</title>
        <authorList>
            <consortium name="Lawrence Berkeley National Laboratory"/>
            <person name="Hensen N."/>
            <person name="Bonometti L."/>
            <person name="Westerberg I."/>
            <person name="Brannstrom I.O."/>
            <person name="Guillou S."/>
            <person name="Cros-Aarteil S."/>
            <person name="Calhoun S."/>
            <person name="Haridas S."/>
            <person name="Kuo A."/>
            <person name="Mondo S."/>
            <person name="Pangilinan J."/>
            <person name="Riley R."/>
            <person name="Labutti K."/>
            <person name="Andreopoulos B."/>
            <person name="Lipzen A."/>
            <person name="Chen C."/>
            <person name="Yanf M."/>
            <person name="Daum C."/>
            <person name="Ng V."/>
            <person name="Clum A."/>
            <person name="Steindorff A."/>
            <person name="Ohm R."/>
            <person name="Martin F."/>
            <person name="Silar P."/>
            <person name="Natvig D."/>
            <person name="Lalanne C."/>
            <person name="Gautier V."/>
            <person name="Ament-Velasquez S.L."/>
            <person name="Kruys A."/>
            <person name="Hutchinson M.I."/>
            <person name="Powell A.J."/>
            <person name="Barry K."/>
            <person name="Miller A.N."/>
            <person name="Grigoriev I.V."/>
            <person name="Debuchy R."/>
            <person name="Gladieux P."/>
            <person name="Thoren M.H."/>
            <person name="Johannesson H."/>
        </authorList>
    </citation>
    <scope>NUCLEOTIDE SEQUENCE</scope>
    <source>
        <strain evidence="1">CBS 606.72</strain>
    </source>
</reference>
<organism evidence="1 2">
    <name type="scientific">Immersiella caudata</name>
    <dbReference type="NCBI Taxonomy" id="314043"/>
    <lineage>
        <taxon>Eukaryota</taxon>
        <taxon>Fungi</taxon>
        <taxon>Dikarya</taxon>
        <taxon>Ascomycota</taxon>
        <taxon>Pezizomycotina</taxon>
        <taxon>Sordariomycetes</taxon>
        <taxon>Sordariomycetidae</taxon>
        <taxon>Sordariales</taxon>
        <taxon>Lasiosphaeriaceae</taxon>
        <taxon>Immersiella</taxon>
    </lineage>
</organism>
<evidence type="ECO:0000313" key="2">
    <source>
        <dbReference type="Proteomes" id="UP001175000"/>
    </source>
</evidence>
<gene>
    <name evidence="1" type="ORF">B0T14DRAFT_508093</name>
</gene>
<name>A0AA39XHY4_9PEZI</name>
<proteinExistence type="predicted"/>
<keyword evidence="2" id="KW-1185">Reference proteome</keyword>